<feature type="compositionally biased region" description="Pro residues" evidence="1">
    <location>
        <begin position="55"/>
        <end position="71"/>
    </location>
</feature>
<gene>
    <name evidence="3" type="ORF">CXB51_012850</name>
</gene>
<keyword evidence="4" id="KW-1185">Reference proteome</keyword>
<dbReference type="EMBL" id="JAHUZN010000005">
    <property type="protein sequence ID" value="KAG8495201.1"/>
    <property type="molecule type" value="Genomic_DNA"/>
</dbReference>
<dbReference type="Pfam" id="PF05627">
    <property type="entry name" value="AvrRpt-cleavage"/>
    <property type="match status" value="1"/>
</dbReference>
<dbReference type="OrthoDB" id="929840at2759"/>
<dbReference type="InterPro" id="IPR008700">
    <property type="entry name" value="TypeIII_avirulence_cleave"/>
</dbReference>
<feature type="compositionally biased region" description="Low complexity" evidence="1">
    <location>
        <begin position="72"/>
        <end position="94"/>
    </location>
</feature>
<protein>
    <recommendedName>
        <fullName evidence="2">RIN4 pathogenic type III effector avirulence factor Avr cleavage site domain-containing protein</fullName>
    </recommendedName>
</protein>
<evidence type="ECO:0000313" key="4">
    <source>
        <dbReference type="Proteomes" id="UP000701853"/>
    </source>
</evidence>
<name>A0A8J6D4X4_9ROSI</name>
<dbReference type="PANTHER" id="PTHR33882:SF11">
    <property type="entry name" value="RPM1-INTERACTING PROTEIN 4 (RIN4) FAMILY PROTEIN"/>
    <property type="match status" value="1"/>
</dbReference>
<feature type="domain" description="RIN4 pathogenic type III effector avirulence factor Avr cleavage site" evidence="2">
    <location>
        <begin position="8"/>
        <end position="38"/>
    </location>
</feature>
<feature type="compositionally biased region" description="Basic and acidic residues" evidence="1">
    <location>
        <begin position="40"/>
        <end position="54"/>
    </location>
</feature>
<feature type="region of interest" description="Disordered" evidence="1">
    <location>
        <begin position="1"/>
        <end position="21"/>
    </location>
</feature>
<feature type="region of interest" description="Disordered" evidence="1">
    <location>
        <begin position="35"/>
        <end position="97"/>
    </location>
</feature>
<sequence length="178" mass="19395">MSHPTEKEGGMSIPRFGGWDSGATNYSMVFSRARHNRKQIKSDITHSIGGDHDSNPPPVDADAAPPPPTPPAAAASSSTSSSSSSSSSSASLPPKQDNPECSAPVYIYAFIFILKQPIVNNPLVQLNDMNPRLRNLLQVLLCKEHRWVIGEDRPIPQYLCWCKHDSHPREELAGIGVN</sequence>
<organism evidence="3 4">
    <name type="scientific">Gossypium anomalum</name>
    <dbReference type="NCBI Taxonomy" id="47600"/>
    <lineage>
        <taxon>Eukaryota</taxon>
        <taxon>Viridiplantae</taxon>
        <taxon>Streptophyta</taxon>
        <taxon>Embryophyta</taxon>
        <taxon>Tracheophyta</taxon>
        <taxon>Spermatophyta</taxon>
        <taxon>Magnoliopsida</taxon>
        <taxon>eudicotyledons</taxon>
        <taxon>Gunneridae</taxon>
        <taxon>Pentapetalae</taxon>
        <taxon>rosids</taxon>
        <taxon>malvids</taxon>
        <taxon>Malvales</taxon>
        <taxon>Malvaceae</taxon>
        <taxon>Malvoideae</taxon>
        <taxon>Gossypium</taxon>
    </lineage>
</organism>
<dbReference type="PANTHER" id="PTHR33882">
    <property type="entry name" value="PATHOGENIC TYPE III EFFECTOR AVIRULENCE FACTOR AVR AVRRPT-CLEAVAGE: CLEAVAGE SITE PROTEIN"/>
    <property type="match status" value="1"/>
</dbReference>
<dbReference type="AlphaFoldDB" id="A0A8J6D4X4"/>
<dbReference type="Proteomes" id="UP000701853">
    <property type="component" value="Chromosome 5"/>
</dbReference>
<evidence type="ECO:0000259" key="2">
    <source>
        <dbReference type="Pfam" id="PF05627"/>
    </source>
</evidence>
<comment type="caution">
    <text evidence="3">The sequence shown here is derived from an EMBL/GenBank/DDBJ whole genome shotgun (WGS) entry which is preliminary data.</text>
</comment>
<evidence type="ECO:0000256" key="1">
    <source>
        <dbReference type="SAM" id="MobiDB-lite"/>
    </source>
</evidence>
<accession>A0A8J6D4X4</accession>
<evidence type="ECO:0000313" key="3">
    <source>
        <dbReference type="EMBL" id="KAG8495201.1"/>
    </source>
</evidence>
<reference evidence="3 4" key="1">
    <citation type="journal article" date="2021" name="bioRxiv">
        <title>The Gossypium anomalum genome as a resource for cotton improvement and evolutionary analysis of hybrid incompatibility.</title>
        <authorList>
            <person name="Grover C.E."/>
            <person name="Yuan D."/>
            <person name="Arick M.A."/>
            <person name="Miller E.R."/>
            <person name="Hu G."/>
            <person name="Peterson D.G."/>
            <person name="Wendel J.F."/>
            <person name="Udall J.A."/>
        </authorList>
    </citation>
    <scope>NUCLEOTIDE SEQUENCE [LARGE SCALE GENOMIC DNA]</scope>
    <source>
        <strain evidence="3">JFW-Udall</strain>
        <tissue evidence="3">Leaf</tissue>
    </source>
</reference>
<proteinExistence type="predicted"/>